<reference evidence="3" key="2">
    <citation type="submission" date="2020-09" db="EMBL/GenBank/DDBJ databases">
        <title>Reference genome assembly for Australian Ascochyta lentis isolate Al4.</title>
        <authorList>
            <person name="Lee R.C."/>
            <person name="Farfan-Caceres L.M."/>
            <person name="Debler J.W."/>
            <person name="Williams A.H."/>
            <person name="Henares B.M."/>
        </authorList>
    </citation>
    <scope>NUCLEOTIDE SEQUENCE</scope>
    <source>
        <strain evidence="3">Al4</strain>
    </source>
</reference>
<keyword evidence="2" id="KW-0472">Membrane</keyword>
<evidence type="ECO:0000256" key="2">
    <source>
        <dbReference type="SAM" id="Phobius"/>
    </source>
</evidence>
<dbReference type="Proteomes" id="UP000651452">
    <property type="component" value="Unassembled WGS sequence"/>
</dbReference>
<gene>
    <name evidence="3" type="ORF">EKO04_000202</name>
</gene>
<evidence type="ECO:0000256" key="1">
    <source>
        <dbReference type="SAM" id="MobiDB-lite"/>
    </source>
</evidence>
<name>A0A8H7JEN2_9PLEO</name>
<dbReference type="OrthoDB" id="3799024at2759"/>
<feature type="region of interest" description="Disordered" evidence="1">
    <location>
        <begin position="84"/>
        <end position="118"/>
    </location>
</feature>
<keyword evidence="4" id="KW-1185">Reference proteome</keyword>
<feature type="region of interest" description="Disordered" evidence="1">
    <location>
        <begin position="250"/>
        <end position="273"/>
    </location>
</feature>
<comment type="caution">
    <text evidence="3">The sequence shown here is derived from an EMBL/GenBank/DDBJ whole genome shotgun (WGS) entry which is preliminary data.</text>
</comment>
<keyword evidence="2" id="KW-0812">Transmembrane</keyword>
<accession>A0A8H7JEN2</accession>
<protein>
    <submittedName>
        <fullName evidence="3">Uncharacterized protein</fullName>
    </submittedName>
</protein>
<feature type="transmembrane region" description="Helical" evidence="2">
    <location>
        <begin position="53"/>
        <end position="72"/>
    </location>
</feature>
<dbReference type="AlphaFoldDB" id="A0A8H7JEN2"/>
<organism evidence="3 4">
    <name type="scientific">Ascochyta lentis</name>
    <dbReference type="NCBI Taxonomy" id="205686"/>
    <lineage>
        <taxon>Eukaryota</taxon>
        <taxon>Fungi</taxon>
        <taxon>Dikarya</taxon>
        <taxon>Ascomycota</taxon>
        <taxon>Pezizomycotina</taxon>
        <taxon>Dothideomycetes</taxon>
        <taxon>Pleosporomycetidae</taxon>
        <taxon>Pleosporales</taxon>
        <taxon>Pleosporineae</taxon>
        <taxon>Didymellaceae</taxon>
        <taxon>Ascochyta</taxon>
    </lineage>
</organism>
<dbReference type="EMBL" id="RZGK01000002">
    <property type="protein sequence ID" value="KAF9701291.1"/>
    <property type="molecule type" value="Genomic_DNA"/>
</dbReference>
<proteinExistence type="predicted"/>
<keyword evidence="2" id="KW-1133">Transmembrane helix</keyword>
<sequence>MAFGWLMPTYRKPLWIETVVHDGLCQSQAHVDWLIGNSDMLTQWQHHLHRQPASIFFIVISMSVLWIFVSYLSSWKHQRVVQTPAPQGPSALTSPPPSSSPPQASNKNVTPPNESPVRPVMIATAPRLAGTSSNVPSLQSDHHLAKRTGLVSTPGYQTPLVTNPGKLNFSGLSKAAPVSYDTLQRNGILNQDGTPTKKYSHGLGKGQKISLDDEEAVYPYDSPTRTWGRPKQSPQIMKEVQRQAEGVKALWVDDPDDGRVQHFSPVKGESKTS</sequence>
<reference evidence="3" key="1">
    <citation type="submission" date="2018-12" db="EMBL/GenBank/DDBJ databases">
        <authorList>
            <person name="Syme R.A."/>
            <person name="Farfan-Caceres L."/>
            <person name="Lichtenzveig J."/>
        </authorList>
    </citation>
    <scope>NUCLEOTIDE SEQUENCE</scope>
    <source>
        <strain evidence="3">Al4</strain>
    </source>
</reference>
<evidence type="ECO:0000313" key="3">
    <source>
        <dbReference type="EMBL" id="KAF9701291.1"/>
    </source>
</evidence>
<evidence type="ECO:0000313" key="4">
    <source>
        <dbReference type="Proteomes" id="UP000651452"/>
    </source>
</evidence>